<dbReference type="AlphaFoldDB" id="A0AAV3XNA0"/>
<dbReference type="RefSeq" id="WP_226590323.1">
    <property type="nucleotide sequence ID" value="NZ_BLAY01000170.1"/>
</dbReference>
<dbReference type="Proteomes" id="UP001050975">
    <property type="component" value="Unassembled WGS sequence"/>
</dbReference>
<accession>A0AAV3XNA0</accession>
<proteinExistence type="predicted"/>
<evidence type="ECO:0000313" key="1">
    <source>
        <dbReference type="EMBL" id="GET42570.1"/>
    </source>
</evidence>
<dbReference type="InterPro" id="IPR032568">
    <property type="entry name" value="DUF4926"/>
</dbReference>
<keyword evidence="2" id="KW-1185">Reference proteome</keyword>
<comment type="caution">
    <text evidence="1">The sequence shown here is derived from an EMBL/GenBank/DDBJ whole genome shotgun (WGS) entry which is preliminary data.</text>
</comment>
<gene>
    <name evidence="1" type="ORF">MiSe_73880</name>
</gene>
<protein>
    <recommendedName>
        <fullName evidence="3">DUF4926 domain-containing protein</fullName>
    </recommendedName>
</protein>
<name>A0AAV3XNA0_9CYAN</name>
<evidence type="ECO:0000313" key="2">
    <source>
        <dbReference type="Proteomes" id="UP001050975"/>
    </source>
</evidence>
<dbReference type="EMBL" id="BLAY01000170">
    <property type="protein sequence ID" value="GET42570.1"/>
    <property type="molecule type" value="Genomic_DNA"/>
</dbReference>
<reference evidence="1" key="1">
    <citation type="submission" date="2019-10" db="EMBL/GenBank/DDBJ databases">
        <title>Draft genome sequece of Microseira wollei NIES-4236.</title>
        <authorList>
            <person name="Yamaguchi H."/>
            <person name="Suzuki S."/>
            <person name="Kawachi M."/>
        </authorList>
    </citation>
    <scope>NUCLEOTIDE SEQUENCE</scope>
    <source>
        <strain evidence="1">NIES-4236</strain>
    </source>
</reference>
<dbReference type="Pfam" id="PF16277">
    <property type="entry name" value="DUF4926"/>
    <property type="match status" value="1"/>
</dbReference>
<organism evidence="1 2">
    <name type="scientific">Microseira wollei NIES-4236</name>
    <dbReference type="NCBI Taxonomy" id="2530354"/>
    <lineage>
        <taxon>Bacteria</taxon>
        <taxon>Bacillati</taxon>
        <taxon>Cyanobacteriota</taxon>
        <taxon>Cyanophyceae</taxon>
        <taxon>Oscillatoriophycideae</taxon>
        <taxon>Aerosakkonematales</taxon>
        <taxon>Aerosakkonemataceae</taxon>
        <taxon>Microseira</taxon>
    </lineage>
</organism>
<evidence type="ECO:0008006" key="3">
    <source>
        <dbReference type="Google" id="ProtNLM"/>
    </source>
</evidence>
<sequence>MTTNTIKLLDVVALTVNLPEYNLWRGQVGTVVEVLAGGAAFEVEFSDRNGRTYESIGLRPNQIMVLHFEPVPPDSTPEMVTA</sequence>